<feature type="domain" description="RNA polymerase alpha subunit C-terminal" evidence="1">
    <location>
        <begin position="92"/>
        <end position="147"/>
    </location>
</feature>
<dbReference type="Gene3D" id="1.10.150.20">
    <property type="entry name" value="5' to 3' exonuclease, C-terminal subdomain"/>
    <property type="match status" value="1"/>
</dbReference>
<proteinExistence type="predicted"/>
<evidence type="ECO:0000259" key="1">
    <source>
        <dbReference type="Pfam" id="PF03118"/>
    </source>
</evidence>
<dbReference type="InterPro" id="IPR011260">
    <property type="entry name" value="RNAP_asu_C"/>
</dbReference>
<dbReference type="GO" id="GO:0003677">
    <property type="term" value="F:DNA binding"/>
    <property type="evidence" value="ECO:0007669"/>
    <property type="project" value="InterPro"/>
</dbReference>
<protein>
    <recommendedName>
        <fullName evidence="1">RNA polymerase alpha subunit C-terminal domain-containing protein</fullName>
    </recommendedName>
</protein>
<dbReference type="Pfam" id="PF03118">
    <property type="entry name" value="RNA_pol_A_CTD"/>
    <property type="match status" value="1"/>
</dbReference>
<dbReference type="GO" id="GO:0003899">
    <property type="term" value="F:DNA-directed RNA polymerase activity"/>
    <property type="evidence" value="ECO:0007669"/>
    <property type="project" value="InterPro"/>
</dbReference>
<dbReference type="SUPFAM" id="SSF47789">
    <property type="entry name" value="C-terminal domain of RNA polymerase alpha subunit"/>
    <property type="match status" value="1"/>
</dbReference>
<evidence type="ECO:0000313" key="2">
    <source>
        <dbReference type="EMBL" id="QGH80150.1"/>
    </source>
</evidence>
<accession>A0A5Q2WLP1</accession>
<dbReference type="Proteomes" id="UP000393963">
    <property type="component" value="Segment"/>
</dbReference>
<organism evidence="2 3">
    <name type="scientific">Mycobacterium phage Mithril</name>
    <dbReference type="NCBI Taxonomy" id="2653765"/>
    <lineage>
        <taxon>Viruses</taxon>
        <taxon>Duplodnaviria</taxon>
        <taxon>Heunggongvirae</taxon>
        <taxon>Uroviricota</taxon>
        <taxon>Caudoviricetes</taxon>
        <taxon>Bclasvirinae</taxon>
        <taxon>Coopervirus</taxon>
        <taxon>Coopervirus brownCNA</taxon>
    </lineage>
</organism>
<gene>
    <name evidence="2" type="primary">57</name>
    <name evidence="2" type="ORF">SEA_MITHRIL_57</name>
</gene>
<sequence>MKALTDRQAEVMLAVDAWQAKAPGSWFRPREVKVDEHYTAPSAILMQLVRRGLVERSQLGANVGYGGWSYRATFAGRSWAVQRRALMDEATAEPYTDLHTLGFHARTHNLLRRSGYHTVEQLRGATVGELSGIRGLGVGMLNQIFAAIK</sequence>
<evidence type="ECO:0000313" key="3">
    <source>
        <dbReference type="Proteomes" id="UP000393963"/>
    </source>
</evidence>
<name>A0A5Q2WLP1_9CAUD</name>
<dbReference type="GO" id="GO:0006351">
    <property type="term" value="P:DNA-templated transcription"/>
    <property type="evidence" value="ECO:0007669"/>
    <property type="project" value="InterPro"/>
</dbReference>
<dbReference type="EMBL" id="MN369759">
    <property type="protein sequence ID" value="QGH80150.1"/>
    <property type="molecule type" value="Genomic_DNA"/>
</dbReference>
<reference evidence="2 3" key="1">
    <citation type="submission" date="2019-08" db="EMBL/GenBank/DDBJ databases">
        <authorList>
            <person name="Doyle J."/>
            <person name="Magre M.D."/>
            <person name="Newton J.D."/>
            <person name="Gaffney B.L."/>
            <person name="Staples A.K."/>
            <person name="King R.A."/>
            <person name="Rinehart C.A."/>
            <person name="Garlena R.A."/>
            <person name="Russell D.A."/>
            <person name="Pope W.H."/>
            <person name="Jacobs-Sera D."/>
            <person name="Hendrix R.W."/>
            <person name="Hatfull G.F."/>
        </authorList>
    </citation>
    <scope>NUCLEOTIDE SEQUENCE [LARGE SCALE GENOMIC DNA]</scope>
</reference>